<keyword evidence="3" id="KW-1185">Reference proteome</keyword>
<evidence type="ECO:0000313" key="2">
    <source>
        <dbReference type="EMBL" id="KIM83977.1"/>
    </source>
</evidence>
<accession>A0A0C3C331</accession>
<proteinExistence type="predicted"/>
<name>A0A0C3C331_PILCF</name>
<reference evidence="3" key="2">
    <citation type="submission" date="2015-01" db="EMBL/GenBank/DDBJ databases">
        <title>Evolutionary Origins and Diversification of the Mycorrhizal Mutualists.</title>
        <authorList>
            <consortium name="DOE Joint Genome Institute"/>
            <consortium name="Mycorrhizal Genomics Consortium"/>
            <person name="Kohler A."/>
            <person name="Kuo A."/>
            <person name="Nagy L.G."/>
            <person name="Floudas D."/>
            <person name="Copeland A."/>
            <person name="Barry K.W."/>
            <person name="Cichocki N."/>
            <person name="Veneault-Fourrey C."/>
            <person name="LaButti K."/>
            <person name="Lindquist E.A."/>
            <person name="Lipzen A."/>
            <person name="Lundell T."/>
            <person name="Morin E."/>
            <person name="Murat C."/>
            <person name="Riley R."/>
            <person name="Ohm R."/>
            <person name="Sun H."/>
            <person name="Tunlid A."/>
            <person name="Henrissat B."/>
            <person name="Grigoriev I.V."/>
            <person name="Hibbett D.S."/>
            <person name="Martin F."/>
        </authorList>
    </citation>
    <scope>NUCLEOTIDE SEQUENCE [LARGE SCALE GENOMIC DNA]</scope>
    <source>
        <strain evidence="3">F 1598</strain>
    </source>
</reference>
<evidence type="ECO:0000313" key="3">
    <source>
        <dbReference type="Proteomes" id="UP000054166"/>
    </source>
</evidence>
<feature type="compositionally biased region" description="Low complexity" evidence="1">
    <location>
        <begin position="124"/>
        <end position="157"/>
    </location>
</feature>
<protein>
    <submittedName>
        <fullName evidence="2">Uncharacterized protein</fullName>
    </submittedName>
</protein>
<feature type="region of interest" description="Disordered" evidence="1">
    <location>
        <begin position="124"/>
        <end position="166"/>
    </location>
</feature>
<gene>
    <name evidence="2" type="ORF">PILCRDRAFT_421045</name>
</gene>
<dbReference type="AlphaFoldDB" id="A0A0C3C331"/>
<dbReference type="STRING" id="765440.A0A0C3C331"/>
<organism evidence="2 3">
    <name type="scientific">Piloderma croceum (strain F 1598)</name>
    <dbReference type="NCBI Taxonomy" id="765440"/>
    <lineage>
        <taxon>Eukaryota</taxon>
        <taxon>Fungi</taxon>
        <taxon>Dikarya</taxon>
        <taxon>Basidiomycota</taxon>
        <taxon>Agaricomycotina</taxon>
        <taxon>Agaricomycetes</taxon>
        <taxon>Agaricomycetidae</taxon>
        <taxon>Atheliales</taxon>
        <taxon>Atheliaceae</taxon>
        <taxon>Piloderma</taxon>
    </lineage>
</organism>
<dbReference type="EMBL" id="KN832989">
    <property type="protein sequence ID" value="KIM83977.1"/>
    <property type="molecule type" value="Genomic_DNA"/>
</dbReference>
<reference evidence="2 3" key="1">
    <citation type="submission" date="2014-04" db="EMBL/GenBank/DDBJ databases">
        <authorList>
            <consortium name="DOE Joint Genome Institute"/>
            <person name="Kuo A."/>
            <person name="Tarkka M."/>
            <person name="Buscot F."/>
            <person name="Kohler A."/>
            <person name="Nagy L.G."/>
            <person name="Floudas D."/>
            <person name="Copeland A."/>
            <person name="Barry K.W."/>
            <person name="Cichocki N."/>
            <person name="Veneault-Fourrey C."/>
            <person name="LaButti K."/>
            <person name="Lindquist E.A."/>
            <person name="Lipzen A."/>
            <person name="Lundell T."/>
            <person name="Morin E."/>
            <person name="Murat C."/>
            <person name="Sun H."/>
            <person name="Tunlid A."/>
            <person name="Henrissat B."/>
            <person name="Grigoriev I.V."/>
            <person name="Hibbett D.S."/>
            <person name="Martin F."/>
            <person name="Nordberg H.P."/>
            <person name="Cantor M.N."/>
            <person name="Hua S.X."/>
        </authorList>
    </citation>
    <scope>NUCLEOTIDE SEQUENCE [LARGE SCALE GENOMIC DNA]</scope>
    <source>
        <strain evidence="2 3">F 1598</strain>
    </source>
</reference>
<dbReference type="InParanoid" id="A0A0C3C331"/>
<sequence>MSISVEDLVASFSGSHIGQEATDLATLQAQLAQALFSQQIPPNILAHHGREDINDVQLCNTPTTRTRSSSFSFGQMGDMTMMHRRNSSTAGRSRSRKNSVVVDENWDDVDEMDEDEQMVEDLVTPSSPMSTSVPNFTISHHQRSSSTSSHSGISQNSYPEPPSASLFTTTDPFYIAQLQAAQNPQQATSIFAQSGRPAQHSPFLQHSCHQTQHTYGHAVTTSTAYER</sequence>
<dbReference type="OrthoDB" id="3262664at2759"/>
<dbReference type="Proteomes" id="UP000054166">
    <property type="component" value="Unassembled WGS sequence"/>
</dbReference>
<dbReference type="HOGENOM" id="CLU_1230217_0_0_1"/>
<evidence type="ECO:0000256" key="1">
    <source>
        <dbReference type="SAM" id="MobiDB-lite"/>
    </source>
</evidence>